<dbReference type="InterPro" id="IPR014942">
    <property type="entry name" value="AbiEii"/>
</dbReference>
<proteinExistence type="predicted"/>
<dbReference type="Pfam" id="PF08843">
    <property type="entry name" value="AbiEii"/>
    <property type="match status" value="1"/>
</dbReference>
<reference evidence="1 2" key="1">
    <citation type="journal article" date="2019" name="Int. J. Syst. Evol. Microbiol.">
        <title>The Global Catalogue of Microorganisms (GCM) 10K type strain sequencing project: providing services to taxonomists for standard genome sequencing and annotation.</title>
        <authorList>
            <consortium name="The Broad Institute Genomics Platform"/>
            <consortium name="The Broad Institute Genome Sequencing Center for Infectious Disease"/>
            <person name="Wu L."/>
            <person name="Ma J."/>
        </authorList>
    </citation>
    <scope>NUCLEOTIDE SEQUENCE [LARGE SCALE GENOMIC DNA]</scope>
    <source>
        <strain evidence="1 2">JCM 14232</strain>
    </source>
</reference>
<comment type="caution">
    <text evidence="1">The sequence shown here is derived from an EMBL/GenBank/DDBJ whole genome shotgun (WGS) entry which is preliminary data.</text>
</comment>
<organism evidence="1 2">
    <name type="scientific">Alkalibacterium indicireducens</name>
    <dbReference type="NCBI Taxonomy" id="398758"/>
    <lineage>
        <taxon>Bacteria</taxon>
        <taxon>Bacillati</taxon>
        <taxon>Bacillota</taxon>
        <taxon>Bacilli</taxon>
        <taxon>Lactobacillales</taxon>
        <taxon>Carnobacteriaceae</taxon>
        <taxon>Alkalibacterium</taxon>
    </lineage>
</organism>
<gene>
    <name evidence="1" type="ORF">GCM10008936_13380</name>
</gene>
<dbReference type="GO" id="GO:0016740">
    <property type="term" value="F:transferase activity"/>
    <property type="evidence" value="ECO:0007669"/>
    <property type="project" value="UniProtKB-KW"/>
</dbReference>
<dbReference type="Proteomes" id="UP001410648">
    <property type="component" value="Unassembled WGS sequence"/>
</dbReference>
<evidence type="ECO:0000313" key="1">
    <source>
        <dbReference type="EMBL" id="GAA0485835.1"/>
    </source>
</evidence>
<protein>
    <submittedName>
        <fullName evidence="1">Nucleotidyl transferase AbiEii/AbiGii toxin family protein</fullName>
    </submittedName>
</protein>
<keyword evidence="2" id="KW-1185">Reference proteome</keyword>
<evidence type="ECO:0000313" key="2">
    <source>
        <dbReference type="Proteomes" id="UP001410648"/>
    </source>
</evidence>
<sequence length="228" mass="26004">MIGGIVGLDLRATMDLDITIKGFGLTPENLASIAKVIVSVSTEESFTLTFEGVEEIRETDDYPGYRLKLIADFEKIHEVVIIDVTTGDVITPKEVNFNFRKIFSDERIDLLSYPVETILAEKLETILSRGIATTRPRDSYDVYILSRLKAERIDMPTLKQALENTKAKRQSVFEFSDYGLILDEIKTSDFQKQLWSKYQKQHSYAKDTSFDEAIETTRTLLDEVLSVK</sequence>
<keyword evidence="1" id="KW-0808">Transferase</keyword>
<dbReference type="RefSeq" id="WP_346024761.1">
    <property type="nucleotide sequence ID" value="NZ_BAAADA010000114.1"/>
</dbReference>
<dbReference type="EMBL" id="BAAADA010000114">
    <property type="protein sequence ID" value="GAA0485835.1"/>
    <property type="molecule type" value="Genomic_DNA"/>
</dbReference>
<accession>A0ABN1AXE9</accession>
<name>A0ABN1AXE9_9LACT</name>